<feature type="transmembrane region" description="Helical" evidence="1">
    <location>
        <begin position="66"/>
        <end position="88"/>
    </location>
</feature>
<keyword evidence="3" id="KW-1185">Reference proteome</keyword>
<organism evidence="2 3">
    <name type="scientific">Eragrostis curvula</name>
    <name type="common">weeping love grass</name>
    <dbReference type="NCBI Taxonomy" id="38414"/>
    <lineage>
        <taxon>Eukaryota</taxon>
        <taxon>Viridiplantae</taxon>
        <taxon>Streptophyta</taxon>
        <taxon>Embryophyta</taxon>
        <taxon>Tracheophyta</taxon>
        <taxon>Spermatophyta</taxon>
        <taxon>Magnoliopsida</taxon>
        <taxon>Liliopsida</taxon>
        <taxon>Poales</taxon>
        <taxon>Poaceae</taxon>
        <taxon>PACMAD clade</taxon>
        <taxon>Chloridoideae</taxon>
        <taxon>Eragrostideae</taxon>
        <taxon>Eragrostidinae</taxon>
        <taxon>Eragrostis</taxon>
    </lineage>
</organism>
<dbReference type="OrthoDB" id="5296287at2759"/>
<proteinExistence type="predicted"/>
<dbReference type="Gramene" id="TVU49318">
    <property type="protein sequence ID" value="TVU49318"/>
    <property type="gene ID" value="EJB05_00626"/>
</dbReference>
<keyword evidence="1" id="KW-1133">Transmembrane helix</keyword>
<protein>
    <recommendedName>
        <fullName evidence="4">Major facilitator superfamily (MFS) profile domain-containing protein</fullName>
    </recommendedName>
</protein>
<feature type="transmembrane region" description="Helical" evidence="1">
    <location>
        <begin position="95"/>
        <end position="117"/>
    </location>
</feature>
<dbReference type="Proteomes" id="UP000324897">
    <property type="component" value="Chromosome 6"/>
</dbReference>
<comment type="caution">
    <text evidence="2">The sequence shown here is derived from an EMBL/GenBank/DDBJ whole genome shotgun (WGS) entry which is preliminary data.</text>
</comment>
<evidence type="ECO:0000313" key="2">
    <source>
        <dbReference type="EMBL" id="TVU49318.1"/>
    </source>
</evidence>
<name>A0A5J9WM73_9POAL</name>
<dbReference type="AlphaFoldDB" id="A0A5J9WM73"/>
<accession>A0A5J9WM73</accession>
<sequence>MRVASRLWSKSGEDRVGSRSLAIPLAIPSGSWAWDRPRRRWCPSGGLKCGAGVIGPALVSLDSLPASLFFVGCLAGGFLLTTLADSLLGRKKIPLVSLASMSAAGAAFAFGFGRSIVGT</sequence>
<reference evidence="2 3" key="1">
    <citation type="journal article" date="2019" name="Sci. Rep.">
        <title>A high-quality genome of Eragrostis curvula grass provides insights into Poaceae evolution and supports new strategies to enhance forage quality.</title>
        <authorList>
            <person name="Carballo J."/>
            <person name="Santos B.A.C.M."/>
            <person name="Zappacosta D."/>
            <person name="Garbus I."/>
            <person name="Selva J.P."/>
            <person name="Gallo C.A."/>
            <person name="Diaz A."/>
            <person name="Albertini E."/>
            <person name="Caccamo M."/>
            <person name="Echenique V."/>
        </authorList>
    </citation>
    <scope>NUCLEOTIDE SEQUENCE [LARGE SCALE GENOMIC DNA]</scope>
    <source>
        <strain evidence="3">cv. Victoria</strain>
        <tissue evidence="2">Leaf</tissue>
    </source>
</reference>
<evidence type="ECO:0000313" key="3">
    <source>
        <dbReference type="Proteomes" id="UP000324897"/>
    </source>
</evidence>
<evidence type="ECO:0008006" key="4">
    <source>
        <dbReference type="Google" id="ProtNLM"/>
    </source>
</evidence>
<keyword evidence="1" id="KW-0812">Transmembrane</keyword>
<evidence type="ECO:0000256" key="1">
    <source>
        <dbReference type="SAM" id="Phobius"/>
    </source>
</evidence>
<feature type="non-terminal residue" evidence="2">
    <location>
        <position position="1"/>
    </location>
</feature>
<dbReference type="EMBL" id="RWGY01000002">
    <property type="protein sequence ID" value="TVU49318.1"/>
    <property type="molecule type" value="Genomic_DNA"/>
</dbReference>
<keyword evidence="1" id="KW-0472">Membrane</keyword>
<gene>
    <name evidence="2" type="ORF">EJB05_00626</name>
</gene>